<dbReference type="PANTHER" id="PTHR47961">
    <property type="entry name" value="DNA POLYMERASE THETA, PUTATIVE (AFU_ORTHOLOGUE AFUA_1G05260)-RELATED"/>
    <property type="match status" value="1"/>
</dbReference>
<comment type="catalytic activity">
    <reaction evidence="9">
        <text>ATP + H2O = ADP + phosphate + H(+)</text>
        <dbReference type="Rhea" id="RHEA:13065"/>
        <dbReference type="ChEBI" id="CHEBI:15377"/>
        <dbReference type="ChEBI" id="CHEBI:15378"/>
        <dbReference type="ChEBI" id="CHEBI:30616"/>
        <dbReference type="ChEBI" id="CHEBI:43474"/>
        <dbReference type="ChEBI" id="CHEBI:456216"/>
    </reaction>
    <physiologicalReaction direction="left-to-right" evidence="9">
        <dbReference type="Rhea" id="RHEA:13066"/>
    </physiologicalReaction>
</comment>
<dbReference type="InterPro" id="IPR004179">
    <property type="entry name" value="Sec63-dom"/>
</dbReference>
<evidence type="ECO:0000256" key="5">
    <source>
        <dbReference type="ARBA" id="ARBA00022806"/>
    </source>
</evidence>
<evidence type="ECO:0000256" key="2">
    <source>
        <dbReference type="ARBA" id="ARBA00022593"/>
    </source>
</evidence>
<feature type="domain" description="Helicase C-terminal" evidence="12">
    <location>
        <begin position="1483"/>
        <end position="1692"/>
    </location>
</feature>
<dbReference type="CDD" id="cd19518">
    <property type="entry name" value="RecA-like_NVL_r1-like"/>
    <property type="match status" value="1"/>
</dbReference>
<proteinExistence type="inferred from homology"/>
<keyword evidence="5" id="KW-0347">Helicase</keyword>
<evidence type="ECO:0000256" key="9">
    <source>
        <dbReference type="ARBA" id="ARBA00048778"/>
    </source>
</evidence>
<dbReference type="EMBL" id="MBFU01000486">
    <property type="protein sequence ID" value="PVZ99046.1"/>
    <property type="molecule type" value="Genomic_DNA"/>
</dbReference>
<dbReference type="FunFam" id="3.40.50.300:FF:000149">
    <property type="entry name" value="Nuclear valosin-containing protein-like"/>
    <property type="match status" value="1"/>
</dbReference>
<dbReference type="InterPro" id="IPR036390">
    <property type="entry name" value="WH_DNA-bd_sf"/>
</dbReference>
<dbReference type="InterPro" id="IPR035892">
    <property type="entry name" value="C2_domain_sf"/>
</dbReference>
<keyword evidence="3" id="KW-0547">Nucleotide-binding</keyword>
<feature type="domain" description="Helicase ATP-binding" evidence="11">
    <location>
        <begin position="387"/>
        <end position="585"/>
    </location>
</feature>
<sequence length="2799" mass="316590">MTVYVSFTDILRASDPVRNKFISSLQKTNGALKTTNSSSELPKETPYPNSLKSLPSEEFYKNESLALDNVLDRIKDTAIKFKDNLSKGKVDENYAKKFIPEQKGLLKLRDPDSFFIPELFYDLDKLKSLLSEQRFDDDIPIESSTTWLTNQCKEVNIEGTSPPELFKRILDLICSNTKHFEESLIDIVGYDHMDFLTNVISRKTEIQLENFDYLSSENKQELEARIEKSKMPGVSVSMFTEKELKIIKMRNKANRRNKLKQSDDQKLIKDDVDILKGETLKQRRAEALMRGPNKELAKARSEPVSYPHVYTNEKSGKYFNEFGGKIALSAGHTNEHRGYYREITIPISKAPKKFEPEPIYVNNMDELCKYTLRGYKKLNTIQSIIYPTAYKTNENLLVCAPTGAGKTEIGLLAILRIISMYSTIEPTENSSKNNAVPPKVKVDRKNFKVIYVAPMKALASEIVRKYSEKLQWLGVKVQELTGDMQLTRKEINSANVIVTTPEKWDVITRKSSSANELVELVRLLIIDEVHLLQDERGPVLESIVARTMRFVETSQSMIRVVGLSATLPNYIDVAEFLRVNLQVGLFYFGREYRPIPIEQHFIGVQNGDNSSNQSHNYMNMACYEKIEEILHNSDHQVMVFVHTRKDTVKSATDIKNRATNNNQLDIFDTRSNPQFSNYYNQLSAKSKNKELIELVGFGFGIHHAGMLRSDRRMVETMFNLGLIKVLCCTSTLAWGVNLPAHAVIIKGTQVYSLQKGGFSDLSVLDVLQIFGRAGRPQYEGDYGLGYIITSQNKVDDYVRLVSLQSPIESQTSKLLIDMLNAEIVLGSISSVEEAVGWLGYTFMFVRMLKNPLAYGIAHSDLSSDPMLVNFRRKLIINAANQLHKLQMIVFDRDSEQLQSKDLGRIASTFYLNHQTIERFNFVLKPNMSDADLFAVICMSSEFDQISVRESETKELVTLVKQATCCDIKGTSSDIETDIMKVNSETKSNILLQSIISRYPITDFGLISDAMYISQNAIRIIRALFEVAISRNYCSTASSLLILSICVEKRVWPFEHPLIQFDLPVSISSKLSQMISGDVVNSTSITKLRSLEAKELGQLVQNQRYGPALYDLISQFPIVSLSEYSIVPVTEHILQVELDIVADFEWSDKIHGGLDQSSERFYYFLENSDTQDILYNDYFLISRNQQSLKLGFTIPMPQEFRPELLLRVLSDRWHGSDSLFSINLNKLLLPSNPEPIQTKLKNLTPLHISVLKDERLVEMYKPKFSYFNPIQTQIFDTLYNSDENILLGAPTGSGKTLAAELAIFAAFKKYPNKKIVYIAPLKALVKERVKDWGDRLKKYLGYKLVELSGDVTPDFEAILNSDIIVTTPEKWDGISRRWMSVDYVKQVSLVVIDEIHLLGSDRGPILEAIVSRMNMISKTTKTPTRLIGLSTAVANAADLANWLNIKPTGLFNFNMSIRLVPLSIYIEKFGNKHYCPRMSSMNKPAFRCIKKLSPKKPVIIFVSSRRQTRLTANEIISFLGNESNPKQFLHMSNYELENILSKVVDSNLAFALEFGIGLHHAGLTDSDRVLVEELFESRKIQVLVATSTLAWGVNLPAHLVIVKGTEYFDAKSHGYKDMPMTDVLQMIGRAGRPQFDSFATAVVYVYEPKFFYYKKFLFAKFPVESNLPRYLTDHMNAEINSTKNISSGQEAMEYLGQTFLINRIKANPNFYGVDEKSDLSVNKYLSNLVMESFNDLEKSGCISFIEQTIDKSDILEDEQFPELSGAIIKKEKNSELRNSKTSKNSENIVVYPTVVGKISSKYYLSHLTMRILGQKMPNIVGENMFYSVFTLMCSVQEWTELPVRHNEDILNKQLNSLIKYKLPGNTDFNDPRTKTNILLQHHLGRLELPVSDYITDLRTVLDSSIRIIQSMIDFASYQLNNLDVLLSITSLLQCIKQACWDTDSPLSMFLPKTSSQKVILGELLMMNDKQLTKYCNTNTIDPKTFIPALRKLPLTKIVISNISVDQNQKCRVTVDLNFVFYKQSQYFKKNLGTAYCPKYGKFQYEGYFIIIGDMDTNSVLKINRLSNITTDKKRVESSTPQNLKRTESEKSLFSTEEELKMMTVKDGNVLNNKFIKLWNQKATENKVASSSFVDSNEQKDTNPETELSNISKKRKRTKPLEQNEYSIPKLRLKDMGGVENCIEDVMELIVMPIKHPEVYVHTGVQPPRGILLWGPPGCGKTMMAKAIAGESGVPLLHISAPEMVSGMSGESEKKIRDLFNEAKSLAPCIVFIDEIDAITPKRENASKDMERRMVAQLLTCIDDLGWDKTDNKHVVLIGATNRPDSLDPALRRAGRFDREISMTVPNEESREKILKVLCENLRTSGDFDLRLLAKLTPGYVGADLSALTSAAGMIAVKRIFKDIISKEKGGILEQAISEEVLDCVLDNNPNMENMDINDMSVDTSIENSTINENINRKVGTIGETQKFVELSSLMILEALNNHNEKFSPEMLESLYITHEDFKLGIKKVQPSAQREGFATVPGVTWDSVGAMHEIRKEMKMAVVEPIKYPELFKRVGISAPSGVLLWGPPGCGKTLLAKAVANECNTNFISVKGPELLNKYVGESERALRLVFNRARASSPCIIFFDEFDALCPKRSDNNSEAMARVVNTLLAELDGIESRYGVFVIGATNRPDMIDSAILRPGRLDKLLYVRMPTLSDRLEIMQSATRKVPLDSDVDLEMVNNHPKLANFSGADIANLVREAGVVALTRALDRTRSGNLDTSDMGNLTVTRDDFVVAIEKTTPSVSESDLQHYEYLSKTI</sequence>
<dbReference type="SUPFAM" id="SSF81296">
    <property type="entry name" value="E set domains"/>
    <property type="match status" value="1"/>
</dbReference>
<dbReference type="GO" id="GO:0005524">
    <property type="term" value="F:ATP binding"/>
    <property type="evidence" value="ECO:0007669"/>
    <property type="project" value="UniProtKB-KW"/>
</dbReference>
<keyword evidence="14" id="KW-1185">Reference proteome</keyword>
<comment type="similarity">
    <text evidence="1">Belongs to the AAA ATPase family.</text>
</comment>
<evidence type="ECO:0000256" key="3">
    <source>
        <dbReference type="ARBA" id="ARBA00022741"/>
    </source>
</evidence>
<dbReference type="Gene3D" id="3.40.50.300">
    <property type="entry name" value="P-loop containing nucleotide triphosphate hydrolases"/>
    <property type="match status" value="6"/>
</dbReference>
<dbReference type="PROSITE" id="PS51194">
    <property type="entry name" value="HELICASE_CTER"/>
    <property type="match status" value="2"/>
</dbReference>
<dbReference type="PROSITE" id="PS51192">
    <property type="entry name" value="HELICASE_ATP_BIND_1"/>
    <property type="match status" value="2"/>
</dbReference>
<dbReference type="InterPro" id="IPR027417">
    <property type="entry name" value="P-loop_NTPase"/>
</dbReference>
<dbReference type="InterPro" id="IPR041569">
    <property type="entry name" value="AAA_lid_3"/>
</dbReference>
<dbReference type="Gene3D" id="2.60.40.150">
    <property type="entry name" value="C2 domain"/>
    <property type="match status" value="2"/>
</dbReference>
<dbReference type="Gene3D" id="1.10.8.60">
    <property type="match status" value="2"/>
</dbReference>
<gene>
    <name evidence="13" type="ORF">BB558_004945</name>
</gene>
<reference evidence="13 14" key="1">
    <citation type="journal article" date="2018" name="MBio">
        <title>Comparative Genomics Reveals the Core Gene Toolbox for the Fungus-Insect Symbiosis.</title>
        <authorList>
            <person name="Wang Y."/>
            <person name="Stata M."/>
            <person name="Wang W."/>
            <person name="Stajich J.E."/>
            <person name="White M.M."/>
            <person name="Moncalvo J.M."/>
        </authorList>
    </citation>
    <scope>NUCLEOTIDE SEQUENCE [LARGE SCALE GENOMIC DNA]</scope>
    <source>
        <strain evidence="13 14">AUS-126-30</strain>
    </source>
</reference>
<feature type="domain" description="Helicase C-terminal" evidence="12">
    <location>
        <begin position="625"/>
        <end position="822"/>
    </location>
</feature>
<dbReference type="FunFam" id="3.40.50.300:FF:000365">
    <property type="entry name" value="Ribosome biogenesis ATPase RIX7"/>
    <property type="match status" value="1"/>
</dbReference>
<feature type="domain" description="Helicase ATP-binding" evidence="11">
    <location>
        <begin position="1275"/>
        <end position="1450"/>
    </location>
</feature>
<evidence type="ECO:0000259" key="11">
    <source>
        <dbReference type="PROSITE" id="PS51192"/>
    </source>
</evidence>
<keyword evidence="6" id="KW-0067">ATP-binding</keyword>
<dbReference type="CDD" id="cd19530">
    <property type="entry name" value="RecA-like_NVL_r2-like"/>
    <property type="match status" value="1"/>
</dbReference>
<dbReference type="InterPro" id="IPR003959">
    <property type="entry name" value="ATPase_AAA_core"/>
</dbReference>
<dbReference type="Pfam" id="PF00270">
    <property type="entry name" value="DEAD"/>
    <property type="match status" value="2"/>
</dbReference>
<dbReference type="Gene3D" id="1.10.3380.10">
    <property type="entry name" value="Sec63 N-terminal domain-like domain"/>
    <property type="match status" value="2"/>
</dbReference>
<organism evidence="13 14">
    <name type="scientific">Smittium angustum</name>
    <dbReference type="NCBI Taxonomy" id="133377"/>
    <lineage>
        <taxon>Eukaryota</taxon>
        <taxon>Fungi</taxon>
        <taxon>Fungi incertae sedis</taxon>
        <taxon>Zoopagomycota</taxon>
        <taxon>Kickxellomycotina</taxon>
        <taxon>Harpellomycetes</taxon>
        <taxon>Harpellales</taxon>
        <taxon>Legeriomycetaceae</taxon>
        <taxon>Smittium</taxon>
    </lineage>
</organism>
<dbReference type="Gene3D" id="1.10.10.10">
    <property type="entry name" value="Winged helix-like DNA-binding domain superfamily/Winged helix DNA-binding domain"/>
    <property type="match status" value="2"/>
</dbReference>
<dbReference type="SMART" id="SM00382">
    <property type="entry name" value="AAA"/>
    <property type="match status" value="4"/>
</dbReference>
<evidence type="ECO:0000259" key="12">
    <source>
        <dbReference type="PROSITE" id="PS51194"/>
    </source>
</evidence>
<keyword evidence="4" id="KW-0378">Hydrolase</keyword>
<dbReference type="FunFam" id="1.10.3380.10:FF:000002">
    <property type="entry name" value="Activating signal cointegrator 1 complex subunit 3"/>
    <property type="match status" value="1"/>
</dbReference>
<evidence type="ECO:0000256" key="6">
    <source>
        <dbReference type="ARBA" id="ARBA00022840"/>
    </source>
</evidence>
<evidence type="ECO:0000256" key="10">
    <source>
        <dbReference type="SAM" id="MobiDB-lite"/>
    </source>
</evidence>
<evidence type="ECO:0000313" key="13">
    <source>
        <dbReference type="EMBL" id="PVZ99046.1"/>
    </source>
</evidence>
<dbReference type="SUPFAM" id="SSF46785">
    <property type="entry name" value="Winged helix' DNA-binding domain"/>
    <property type="match status" value="1"/>
</dbReference>
<dbReference type="InterPro" id="IPR050474">
    <property type="entry name" value="Hel308_SKI2-like"/>
</dbReference>
<dbReference type="InterPro" id="IPR057842">
    <property type="entry name" value="WH_MER3"/>
</dbReference>
<comment type="caution">
    <text evidence="13">The sequence shown here is derived from an EMBL/GenBank/DDBJ whole genome shotgun (WGS) entry which is preliminary data.</text>
</comment>
<dbReference type="SMART" id="SM00490">
    <property type="entry name" value="HELICc"/>
    <property type="match status" value="2"/>
</dbReference>
<dbReference type="InterPro" id="IPR036388">
    <property type="entry name" value="WH-like_DNA-bd_sf"/>
</dbReference>
<dbReference type="Pfam" id="PF00271">
    <property type="entry name" value="Helicase_C"/>
    <property type="match status" value="2"/>
</dbReference>
<dbReference type="SMART" id="SM00487">
    <property type="entry name" value="DEXDc"/>
    <property type="match status" value="2"/>
</dbReference>
<dbReference type="PANTHER" id="PTHR47961:SF13">
    <property type="entry name" value="ACTIVATING SIGNAL COINTEGRATOR 1 COMPLEX SUBUNIT 3"/>
    <property type="match status" value="1"/>
</dbReference>
<evidence type="ECO:0000256" key="8">
    <source>
        <dbReference type="ARBA" id="ARBA00034532"/>
    </source>
</evidence>
<dbReference type="GO" id="GO:0016887">
    <property type="term" value="F:ATP hydrolysis activity"/>
    <property type="evidence" value="ECO:0007669"/>
    <property type="project" value="InterPro"/>
</dbReference>
<dbReference type="FunFam" id="3.40.50.300:FF:000231">
    <property type="entry name" value="Activating signal cointegrator 1 complex subunit 3"/>
    <property type="match status" value="1"/>
</dbReference>
<evidence type="ECO:0000313" key="14">
    <source>
        <dbReference type="Proteomes" id="UP000245591"/>
    </source>
</evidence>
<name>A0A2U1J1V5_SMIAN</name>
<dbReference type="FunFam" id="3.40.50.300:FF:000102">
    <property type="entry name" value="RNA helicase, activating signal cointegrator 1"/>
    <property type="match status" value="1"/>
</dbReference>
<dbReference type="FunFam" id="3.40.50.300:FF:000198">
    <property type="entry name" value="Activating signal cointegrator 1 complex subunit"/>
    <property type="match status" value="1"/>
</dbReference>
<dbReference type="GO" id="GO:0003676">
    <property type="term" value="F:nucleic acid binding"/>
    <property type="evidence" value="ECO:0007669"/>
    <property type="project" value="InterPro"/>
</dbReference>
<dbReference type="Proteomes" id="UP000245591">
    <property type="component" value="Unassembled WGS sequence"/>
</dbReference>
<keyword evidence="2" id="KW-0962">Peroxisome biogenesis</keyword>
<evidence type="ECO:0000256" key="4">
    <source>
        <dbReference type="ARBA" id="ARBA00022801"/>
    </source>
</evidence>
<dbReference type="Pfam" id="PF23445">
    <property type="entry name" value="WHD_SNRNP200"/>
    <property type="match status" value="2"/>
</dbReference>
<dbReference type="InterPro" id="IPR001650">
    <property type="entry name" value="Helicase_C-like"/>
</dbReference>
<dbReference type="GO" id="GO:0007031">
    <property type="term" value="P:peroxisome organization"/>
    <property type="evidence" value="ECO:0007669"/>
    <property type="project" value="UniProtKB-KW"/>
</dbReference>
<dbReference type="FunFam" id="1.10.10.10:FF:000012">
    <property type="entry name" value="U5 small nuclear ribonucleoprotein helicase"/>
    <property type="match status" value="1"/>
</dbReference>
<dbReference type="Pfam" id="PF00004">
    <property type="entry name" value="AAA"/>
    <property type="match status" value="2"/>
</dbReference>
<dbReference type="InterPro" id="IPR011545">
    <property type="entry name" value="DEAD/DEAH_box_helicase_dom"/>
</dbReference>
<dbReference type="FunFam" id="3.40.50.300:FF:000062">
    <property type="entry name" value="U5 small nuclear ribonucleoprotein helicase"/>
    <property type="match status" value="1"/>
</dbReference>
<dbReference type="CDD" id="cd18795">
    <property type="entry name" value="SF2_C_Ski2"/>
    <property type="match status" value="2"/>
</dbReference>
<evidence type="ECO:0000256" key="7">
    <source>
        <dbReference type="ARBA" id="ARBA00032509"/>
    </source>
</evidence>
<dbReference type="Pfam" id="PF02889">
    <property type="entry name" value="Sec63"/>
    <property type="match status" value="2"/>
</dbReference>
<dbReference type="Pfam" id="PF17862">
    <property type="entry name" value="AAA_lid_3"/>
    <property type="match status" value="2"/>
</dbReference>
<dbReference type="SMART" id="SM00973">
    <property type="entry name" value="Sec63"/>
    <property type="match status" value="2"/>
</dbReference>
<dbReference type="SUPFAM" id="SSF52540">
    <property type="entry name" value="P-loop containing nucleoside triphosphate hydrolases"/>
    <property type="match status" value="6"/>
</dbReference>
<dbReference type="InterPro" id="IPR003960">
    <property type="entry name" value="ATPase_AAA_CS"/>
</dbReference>
<dbReference type="GO" id="GO:0004386">
    <property type="term" value="F:helicase activity"/>
    <property type="evidence" value="ECO:0007669"/>
    <property type="project" value="UniProtKB-KW"/>
</dbReference>
<dbReference type="InterPro" id="IPR003593">
    <property type="entry name" value="AAA+_ATPase"/>
</dbReference>
<evidence type="ECO:0000256" key="1">
    <source>
        <dbReference type="ARBA" id="ARBA00006914"/>
    </source>
</evidence>
<dbReference type="SUPFAM" id="SSF158702">
    <property type="entry name" value="Sec63 N-terminal domain-like"/>
    <property type="match status" value="2"/>
</dbReference>
<dbReference type="PROSITE" id="PS00674">
    <property type="entry name" value="AAA"/>
    <property type="match status" value="2"/>
</dbReference>
<accession>A0A2U1J1V5</accession>
<dbReference type="FunFam" id="1.10.10.10:FF:000024">
    <property type="entry name" value="U5 small nuclear ribonucleoprotein helicase"/>
    <property type="match status" value="1"/>
</dbReference>
<dbReference type="InterPro" id="IPR014001">
    <property type="entry name" value="Helicase_ATP-bd"/>
</dbReference>
<protein>
    <recommendedName>
        <fullName evidence="8">Peroxisomal ATPase PEX1</fullName>
    </recommendedName>
    <alternativeName>
        <fullName evidence="7">Peroxin-1</fullName>
    </alternativeName>
</protein>
<feature type="region of interest" description="Disordered" evidence="10">
    <location>
        <begin position="2128"/>
        <end position="2158"/>
    </location>
</feature>
<dbReference type="InterPro" id="IPR014756">
    <property type="entry name" value="Ig_E-set"/>
</dbReference>